<feature type="compositionally biased region" description="Basic and acidic residues" evidence="1">
    <location>
        <begin position="81"/>
        <end position="91"/>
    </location>
</feature>
<reference evidence="3" key="1">
    <citation type="submission" date="2023-06" db="EMBL/GenBank/DDBJ databases">
        <authorList>
            <consortium name="Lawrence Berkeley National Laboratory"/>
            <person name="Ahrendt S."/>
            <person name="Sahu N."/>
            <person name="Indic B."/>
            <person name="Wong-Bajracharya J."/>
            <person name="Merenyi Z."/>
            <person name="Ke H.-M."/>
            <person name="Monk M."/>
            <person name="Kocsube S."/>
            <person name="Drula E."/>
            <person name="Lipzen A."/>
            <person name="Balint B."/>
            <person name="Henrissat B."/>
            <person name="Andreopoulos B."/>
            <person name="Martin F.M."/>
            <person name="Harder C.B."/>
            <person name="Rigling D."/>
            <person name="Ford K.L."/>
            <person name="Foster G.D."/>
            <person name="Pangilinan J."/>
            <person name="Papanicolaou A."/>
            <person name="Barry K."/>
            <person name="LaButti K."/>
            <person name="Viragh M."/>
            <person name="Koriabine M."/>
            <person name="Yan M."/>
            <person name="Riley R."/>
            <person name="Champramary S."/>
            <person name="Plett K.L."/>
            <person name="Tsai I.J."/>
            <person name="Slot J."/>
            <person name="Sipos G."/>
            <person name="Plett J."/>
            <person name="Nagy L.G."/>
            <person name="Grigoriev I.V."/>
        </authorList>
    </citation>
    <scope>NUCLEOTIDE SEQUENCE</scope>
    <source>
        <strain evidence="3">ICMP 16352</strain>
    </source>
</reference>
<accession>A0AA39NYU8</accession>
<dbReference type="Pfam" id="PF00011">
    <property type="entry name" value="HSP20"/>
    <property type="match status" value="1"/>
</dbReference>
<dbReference type="EMBL" id="JAUEPR010000027">
    <property type="protein sequence ID" value="KAK0474408.1"/>
    <property type="molecule type" value="Genomic_DNA"/>
</dbReference>
<dbReference type="InterPro" id="IPR002068">
    <property type="entry name" value="A-crystallin/Hsp20_dom"/>
</dbReference>
<dbReference type="SUPFAM" id="SSF49764">
    <property type="entry name" value="HSP20-like chaperones"/>
    <property type="match status" value="1"/>
</dbReference>
<proteinExistence type="predicted"/>
<dbReference type="Proteomes" id="UP001175227">
    <property type="component" value="Unassembled WGS sequence"/>
</dbReference>
<name>A0AA39NYU8_9AGAR</name>
<feature type="domain" description="SHSP" evidence="2">
    <location>
        <begin position="91"/>
        <end position="132"/>
    </location>
</feature>
<sequence>MSTRFPMYLRRHWVADSRMPHLSSTTDIQDTHAFISPSTQPAMCGIAMNPSATSAVSSKHSLPASQQIQAVQGAKSSVLKPRMDLPEDEARNPVTATFEMHGLKKEDVQIEMHAGRLAISGESKSREGGEWLHCP</sequence>
<comment type="caution">
    <text evidence="3">The sequence shown here is derived from an EMBL/GenBank/DDBJ whole genome shotgun (WGS) entry which is preliminary data.</text>
</comment>
<dbReference type="Gene3D" id="2.60.40.790">
    <property type="match status" value="1"/>
</dbReference>
<dbReference type="AlphaFoldDB" id="A0AA39NYU8"/>
<evidence type="ECO:0000313" key="4">
    <source>
        <dbReference type="Proteomes" id="UP001175227"/>
    </source>
</evidence>
<feature type="region of interest" description="Disordered" evidence="1">
    <location>
        <begin position="56"/>
        <end position="91"/>
    </location>
</feature>
<evidence type="ECO:0000256" key="1">
    <source>
        <dbReference type="SAM" id="MobiDB-lite"/>
    </source>
</evidence>
<keyword evidence="4" id="KW-1185">Reference proteome</keyword>
<dbReference type="CDD" id="cd06464">
    <property type="entry name" value="ACD_sHsps-like"/>
    <property type="match status" value="1"/>
</dbReference>
<evidence type="ECO:0000313" key="3">
    <source>
        <dbReference type="EMBL" id="KAK0474408.1"/>
    </source>
</evidence>
<protein>
    <recommendedName>
        <fullName evidence="2">SHSP domain-containing protein</fullName>
    </recommendedName>
</protein>
<dbReference type="InterPro" id="IPR008978">
    <property type="entry name" value="HSP20-like_chaperone"/>
</dbReference>
<feature type="compositionally biased region" description="Polar residues" evidence="1">
    <location>
        <begin position="56"/>
        <end position="70"/>
    </location>
</feature>
<evidence type="ECO:0000259" key="2">
    <source>
        <dbReference type="Pfam" id="PF00011"/>
    </source>
</evidence>
<organism evidence="3 4">
    <name type="scientific">Armillaria novae-zelandiae</name>
    <dbReference type="NCBI Taxonomy" id="153914"/>
    <lineage>
        <taxon>Eukaryota</taxon>
        <taxon>Fungi</taxon>
        <taxon>Dikarya</taxon>
        <taxon>Basidiomycota</taxon>
        <taxon>Agaricomycotina</taxon>
        <taxon>Agaricomycetes</taxon>
        <taxon>Agaricomycetidae</taxon>
        <taxon>Agaricales</taxon>
        <taxon>Marasmiineae</taxon>
        <taxon>Physalacriaceae</taxon>
        <taxon>Armillaria</taxon>
    </lineage>
</organism>
<gene>
    <name evidence="3" type="ORF">IW261DRAFT_1498843</name>
</gene>